<dbReference type="PROSITE" id="PS51782">
    <property type="entry name" value="LYSM"/>
    <property type="match status" value="1"/>
</dbReference>
<feature type="region of interest" description="Disordered" evidence="1">
    <location>
        <begin position="310"/>
        <end position="337"/>
    </location>
</feature>
<comment type="caution">
    <text evidence="3">The sequence shown here is derived from an EMBL/GenBank/DDBJ whole genome shotgun (WGS) entry which is preliminary data.</text>
</comment>
<dbReference type="CDD" id="cd00118">
    <property type="entry name" value="LysM"/>
    <property type="match status" value="1"/>
</dbReference>
<proteinExistence type="predicted"/>
<protein>
    <submittedName>
        <fullName evidence="3">Mitochondrial Lysine_Motif (LysM) domain-containing protein</fullName>
    </submittedName>
</protein>
<evidence type="ECO:0000313" key="4">
    <source>
        <dbReference type="Proteomes" id="UP000799049"/>
    </source>
</evidence>
<dbReference type="InterPro" id="IPR036779">
    <property type="entry name" value="LysM_dom_sf"/>
</dbReference>
<dbReference type="InterPro" id="IPR018392">
    <property type="entry name" value="LysM"/>
</dbReference>
<dbReference type="Pfam" id="PF01476">
    <property type="entry name" value="LysM"/>
    <property type="match status" value="1"/>
</dbReference>
<keyword evidence="4" id="KW-1185">Reference proteome</keyword>
<evidence type="ECO:0000313" key="3">
    <source>
        <dbReference type="EMBL" id="KAF0852747.1"/>
    </source>
</evidence>
<dbReference type="OrthoDB" id="538216at2759"/>
<accession>A0A8K0AIX6</accession>
<dbReference type="Proteomes" id="UP000799049">
    <property type="component" value="Unassembled WGS sequence"/>
</dbReference>
<dbReference type="SUPFAM" id="SSF54106">
    <property type="entry name" value="LysM domain"/>
    <property type="match status" value="1"/>
</dbReference>
<dbReference type="Gene3D" id="3.10.350.10">
    <property type="entry name" value="LysM domain"/>
    <property type="match status" value="1"/>
</dbReference>
<sequence length="377" mass="42010">MSGIAVSRAAIHPPRFPRIILVRNPDGSLVSASYERRAVLASRSEAASMVMMMEREEGPPLQQPRRMARPDDGVDGLSDEFVSDEEWQDDGVGGDELLEEDSIDPRELVEWAQRIQSVEWTAPSESFEIDYLDHRVCSSDTLAGIALRYGVTTFAIQRANGIASSSHFISHRTWLRVPKPLTSNIPRAVLELLRRPPTETTIAEMLERTDPTSPRLQSRRAGSGVPRGIGRANAADVFRHHREDPVLSIQRRFRVCVARLSECMRIPREEASFYLMEAEGDFALAARLCQEDLEWAREHGQRVADAITARSRPPSFSSRTSNANSPPRAAPRLSGGLFQRRRTTTAAVAADTEIQNMSNLDANVGGGHQEESRFVSR</sequence>
<dbReference type="InterPro" id="IPR045030">
    <property type="entry name" value="LYSM1-4"/>
</dbReference>
<evidence type="ECO:0000256" key="1">
    <source>
        <dbReference type="SAM" id="MobiDB-lite"/>
    </source>
</evidence>
<reference evidence="3" key="1">
    <citation type="submission" date="2019-09" db="EMBL/GenBank/DDBJ databases">
        <title>The Mitochondrial Proteome of the Jakobid, Andalucia godoyi, a Protist With the Most Gene-Rich and Bacteria-Like Mitochondrial Genome.</title>
        <authorList>
            <person name="Gray M.W."/>
            <person name="Burger G."/>
            <person name="Derelle R."/>
            <person name="Klimes V."/>
            <person name="Leger M."/>
            <person name="Sarrasin M."/>
            <person name="Vlcek C."/>
            <person name="Roger A.J."/>
            <person name="Elias M."/>
            <person name="Lang B.F."/>
        </authorList>
    </citation>
    <scope>NUCLEOTIDE SEQUENCE</scope>
    <source>
        <strain evidence="3">And28</strain>
    </source>
</reference>
<feature type="domain" description="LysM" evidence="2">
    <location>
        <begin position="132"/>
        <end position="177"/>
    </location>
</feature>
<dbReference type="AlphaFoldDB" id="A0A8K0AIX6"/>
<dbReference type="PANTHER" id="PTHR20932">
    <property type="entry name" value="LYSM AND PUTATIVE PEPTIDOGLYCAN-BINDING DOMAIN-CONTAINING PROTEIN"/>
    <property type="match status" value="1"/>
</dbReference>
<dbReference type="PANTHER" id="PTHR20932:SF8">
    <property type="entry name" value="LD22649P"/>
    <property type="match status" value="1"/>
</dbReference>
<evidence type="ECO:0000259" key="2">
    <source>
        <dbReference type="PROSITE" id="PS51782"/>
    </source>
</evidence>
<name>A0A8K0AIX6_ANDGO</name>
<dbReference type="EMBL" id="VRVR01000018">
    <property type="protein sequence ID" value="KAF0852747.1"/>
    <property type="molecule type" value="Genomic_DNA"/>
</dbReference>
<gene>
    <name evidence="3" type="ORF">ANDGO_04256</name>
</gene>
<organism evidence="3 4">
    <name type="scientific">Andalucia godoyi</name>
    <name type="common">Flagellate</name>
    <dbReference type="NCBI Taxonomy" id="505711"/>
    <lineage>
        <taxon>Eukaryota</taxon>
        <taxon>Discoba</taxon>
        <taxon>Jakobida</taxon>
        <taxon>Andalucina</taxon>
        <taxon>Andaluciidae</taxon>
        <taxon>Andalucia</taxon>
    </lineage>
</organism>
<feature type="compositionally biased region" description="Low complexity" evidence="1">
    <location>
        <begin position="310"/>
        <end position="321"/>
    </location>
</feature>